<organism evidence="7 8">
    <name type="scientific">Batrachochytrium salamandrivorans</name>
    <dbReference type="NCBI Taxonomy" id="1357716"/>
    <lineage>
        <taxon>Eukaryota</taxon>
        <taxon>Fungi</taxon>
        <taxon>Fungi incertae sedis</taxon>
        <taxon>Chytridiomycota</taxon>
        <taxon>Chytridiomycota incertae sedis</taxon>
        <taxon>Chytridiomycetes</taxon>
        <taxon>Rhizophydiales</taxon>
        <taxon>Rhizophydiales incertae sedis</taxon>
        <taxon>Batrachochytrium</taxon>
    </lineage>
</organism>
<proteinExistence type="inferred from homology"/>
<reference evidence="7 8" key="1">
    <citation type="submission" date="2021-02" db="EMBL/GenBank/DDBJ databases">
        <title>Variation within the Batrachochytrium salamandrivorans European outbreak.</title>
        <authorList>
            <person name="Kelly M."/>
            <person name="Pasmans F."/>
            <person name="Shea T.P."/>
            <person name="Munoz J.F."/>
            <person name="Carranza S."/>
            <person name="Cuomo C.A."/>
            <person name="Martel A."/>
        </authorList>
    </citation>
    <scope>NUCLEOTIDE SEQUENCE [LARGE SCALE GENOMIC DNA]</scope>
    <source>
        <strain evidence="7 8">AMFP18/2</strain>
    </source>
</reference>
<evidence type="ECO:0000256" key="5">
    <source>
        <dbReference type="ARBA" id="ARBA00023136"/>
    </source>
</evidence>
<keyword evidence="3 6" id="KW-0812">Transmembrane</keyword>
<sequence>MTISDMNLPGMVAFQPLFPQSSFLTIASLFLMMSFLASSMFLIKQVGTNKYTRSLFQEILFGLLGSTSFGFGLVFLFLGSGIYV</sequence>
<dbReference type="Pfam" id="PF05251">
    <property type="entry name" value="Ost5"/>
    <property type="match status" value="1"/>
</dbReference>
<accession>A0ABQ8F939</accession>
<feature type="transmembrane region" description="Helical" evidence="6">
    <location>
        <begin position="55"/>
        <end position="78"/>
    </location>
</feature>
<comment type="function">
    <text evidence="6">Subunit of the oligosaccharyl transferase (OST) complex that catalyzes the initial transfer of a defined glycan (Glc(3)Man(9)GlcNAc(2) in eukaryotes) from the lipid carrier dolichol-pyrophosphate to an asparagine residue within an Asn-X-Ser/Thr consensus motif in nascent polypeptide chains, the first step in protein N-glycosylation. N-glycosylation occurs cotranslationally and the complex associates with the Sec61 complex at the channel-forming translocon complex that mediates protein translocation across the endoplasmic reticulum (ER). All subunits are required for a maximal enzyme activity.</text>
</comment>
<comment type="caution">
    <text evidence="7">The sequence shown here is derived from an EMBL/GenBank/DDBJ whole genome shotgun (WGS) entry which is preliminary data.</text>
</comment>
<evidence type="ECO:0000256" key="3">
    <source>
        <dbReference type="ARBA" id="ARBA00022692"/>
    </source>
</evidence>
<comment type="subcellular location">
    <subcellularLocation>
        <location evidence="1 6">Membrane</location>
        <topology evidence="1 6">Multi-pass membrane protein</topology>
    </subcellularLocation>
</comment>
<evidence type="ECO:0000256" key="1">
    <source>
        <dbReference type="ARBA" id="ARBA00004141"/>
    </source>
</evidence>
<dbReference type="EMBL" id="JAFCIX010000336">
    <property type="protein sequence ID" value="KAH6594285.1"/>
    <property type="molecule type" value="Genomic_DNA"/>
</dbReference>
<dbReference type="InterPro" id="IPR007915">
    <property type="entry name" value="TMEM258/Ost5"/>
</dbReference>
<gene>
    <name evidence="7" type="ORF">BASA50_006756</name>
</gene>
<evidence type="ECO:0000256" key="6">
    <source>
        <dbReference type="RuleBase" id="RU367008"/>
    </source>
</evidence>
<dbReference type="Proteomes" id="UP001648503">
    <property type="component" value="Unassembled WGS sequence"/>
</dbReference>
<dbReference type="PANTHER" id="PTHR13636">
    <property type="entry name" value="TRANSMEMBRANE PROTEIN 258"/>
    <property type="match status" value="1"/>
</dbReference>
<comment type="similarity">
    <text evidence="2 6">Belongs to the OST5 family.</text>
</comment>
<evidence type="ECO:0000256" key="2">
    <source>
        <dbReference type="ARBA" id="ARBA00009825"/>
    </source>
</evidence>
<evidence type="ECO:0000313" key="7">
    <source>
        <dbReference type="EMBL" id="KAH6594285.1"/>
    </source>
</evidence>
<keyword evidence="4 6" id="KW-1133">Transmembrane helix</keyword>
<protein>
    <recommendedName>
        <fullName evidence="6">Dolichyl-diphosphooligosaccharide-protein glycosyltransferase subunit OST5</fullName>
    </recommendedName>
</protein>
<evidence type="ECO:0000256" key="4">
    <source>
        <dbReference type="ARBA" id="ARBA00022989"/>
    </source>
</evidence>
<feature type="transmembrane region" description="Helical" evidence="6">
    <location>
        <begin position="20"/>
        <end position="43"/>
    </location>
</feature>
<comment type="subunit">
    <text evidence="6">Component of the oligosaccharyltransferase (OST) complex.</text>
</comment>
<keyword evidence="5 6" id="KW-0472">Membrane</keyword>
<name>A0ABQ8F939_9FUNG</name>
<evidence type="ECO:0000313" key="8">
    <source>
        <dbReference type="Proteomes" id="UP001648503"/>
    </source>
</evidence>
<keyword evidence="8" id="KW-1185">Reference proteome</keyword>